<reference evidence="7 8" key="1">
    <citation type="submission" date="2020-03" db="EMBL/GenBank/DDBJ databases">
        <authorList>
            <person name="Lai Q."/>
        </authorList>
    </citation>
    <scope>NUCLEOTIDE SEQUENCE [LARGE SCALE GENOMIC DNA]</scope>
    <source>
        <strain evidence="7 8">CCUG 25036</strain>
    </source>
</reference>
<dbReference type="SUPFAM" id="SSF55874">
    <property type="entry name" value="ATPase domain of HSP90 chaperone/DNA topoisomerase II/histidine kinase"/>
    <property type="match status" value="1"/>
</dbReference>
<feature type="domain" description="Signal transduction histidine kinase subgroup 3 dimerisation and phosphoacceptor" evidence="6">
    <location>
        <begin position="187"/>
        <end position="252"/>
    </location>
</feature>
<proteinExistence type="predicted"/>
<comment type="caution">
    <text evidence="7">The sequence shown here is derived from an EMBL/GenBank/DDBJ whole genome shotgun (WGS) entry which is preliminary data.</text>
</comment>
<dbReference type="PANTHER" id="PTHR24421:SF63">
    <property type="entry name" value="SENSOR HISTIDINE KINASE DESK"/>
    <property type="match status" value="1"/>
</dbReference>
<feature type="transmembrane region" description="Helical" evidence="4">
    <location>
        <begin position="25"/>
        <end position="43"/>
    </location>
</feature>
<keyword evidence="2 7" id="KW-0418">Kinase</keyword>
<evidence type="ECO:0000256" key="2">
    <source>
        <dbReference type="ARBA" id="ARBA00022777"/>
    </source>
</evidence>
<evidence type="ECO:0000313" key="7">
    <source>
        <dbReference type="EMBL" id="NII06328.1"/>
    </source>
</evidence>
<dbReference type="Gene3D" id="3.30.565.10">
    <property type="entry name" value="Histidine kinase-like ATPase, C-terminal domain"/>
    <property type="match status" value="1"/>
</dbReference>
<dbReference type="Pfam" id="PF02518">
    <property type="entry name" value="HATPase_c"/>
    <property type="match status" value="1"/>
</dbReference>
<dbReference type="Gene3D" id="1.20.5.1930">
    <property type="match status" value="1"/>
</dbReference>
<evidence type="ECO:0000313" key="8">
    <source>
        <dbReference type="Proteomes" id="UP000490980"/>
    </source>
</evidence>
<dbReference type="Proteomes" id="UP000490980">
    <property type="component" value="Unassembled WGS sequence"/>
</dbReference>
<accession>A0A7X5U9F6</accession>
<protein>
    <submittedName>
        <fullName evidence="7">Sensor histidine kinase</fullName>
    </submittedName>
</protein>
<evidence type="ECO:0000256" key="4">
    <source>
        <dbReference type="SAM" id="Phobius"/>
    </source>
</evidence>
<organism evidence="7 8">
    <name type="scientific">Luteibacter anthropi</name>
    <dbReference type="NCBI Taxonomy" id="564369"/>
    <lineage>
        <taxon>Bacteria</taxon>
        <taxon>Pseudomonadati</taxon>
        <taxon>Pseudomonadota</taxon>
        <taxon>Gammaproteobacteria</taxon>
        <taxon>Lysobacterales</taxon>
        <taxon>Rhodanobacteraceae</taxon>
        <taxon>Luteibacter</taxon>
    </lineage>
</organism>
<dbReference type="EMBL" id="JAARLZ010000003">
    <property type="protein sequence ID" value="NII06328.1"/>
    <property type="molecule type" value="Genomic_DNA"/>
</dbReference>
<dbReference type="InterPro" id="IPR036890">
    <property type="entry name" value="HATPase_C_sf"/>
</dbReference>
<keyword evidence="4" id="KW-1133">Transmembrane helix</keyword>
<dbReference type="GO" id="GO:0000155">
    <property type="term" value="F:phosphorelay sensor kinase activity"/>
    <property type="evidence" value="ECO:0007669"/>
    <property type="project" value="InterPro"/>
</dbReference>
<keyword evidence="8" id="KW-1185">Reference proteome</keyword>
<name>A0A7X5U9F6_9GAMM</name>
<dbReference type="RefSeq" id="WP_166947316.1">
    <property type="nucleotide sequence ID" value="NZ_CP077072.1"/>
</dbReference>
<feature type="transmembrane region" description="Helical" evidence="4">
    <location>
        <begin position="117"/>
        <end position="137"/>
    </location>
</feature>
<dbReference type="InterPro" id="IPR003594">
    <property type="entry name" value="HATPase_dom"/>
</dbReference>
<sequence>MGSTWFQSAPDSLWSRFRDKPRTRLASYFHLIWIVYVFVDLFNKGGLPIDWYAITALSLPVFLLLYWQVHLRPARYAPLFALTMALLGLAMLADGHNGGVCYVIYGCSFIGVNASQRAAVVRLIVLTVISVGLVTIFNGWPWPASLIVAVMAFAVGILSQFYRATAQHDAELKLSHDEVRRLAATAERERIGRDLHDLLGHTLSLITLKLELSRRLIDRDGAAARRELEEAEGVARHALGEVRSAVTGVRTTGMAAELASARLLLNASMVQFDYLNDLPTLPERVETGLALVLREAVTNIHRHARASIAEARVEMRGNTLMFCISDNGQGGVTEGGNGLNGMRERIRALDGTLSIDSPRGAGTRLRIALPVRTLTHRGEVA</sequence>
<dbReference type="InterPro" id="IPR011712">
    <property type="entry name" value="Sig_transdc_His_kin_sub3_dim/P"/>
</dbReference>
<dbReference type="CDD" id="cd16917">
    <property type="entry name" value="HATPase_UhpB-NarQ-NarX-like"/>
    <property type="match status" value="1"/>
</dbReference>
<feature type="transmembrane region" description="Helical" evidence="4">
    <location>
        <begin position="144"/>
        <end position="162"/>
    </location>
</feature>
<feature type="transmembrane region" description="Helical" evidence="4">
    <location>
        <begin position="49"/>
        <end position="67"/>
    </location>
</feature>
<dbReference type="GO" id="GO:0046983">
    <property type="term" value="F:protein dimerization activity"/>
    <property type="evidence" value="ECO:0007669"/>
    <property type="project" value="InterPro"/>
</dbReference>
<dbReference type="AlphaFoldDB" id="A0A7X5U9F6"/>
<keyword evidence="3" id="KW-0902">Two-component regulatory system</keyword>
<evidence type="ECO:0000256" key="3">
    <source>
        <dbReference type="ARBA" id="ARBA00023012"/>
    </source>
</evidence>
<keyword evidence="4" id="KW-0472">Membrane</keyword>
<dbReference type="InterPro" id="IPR050482">
    <property type="entry name" value="Sensor_HK_TwoCompSys"/>
</dbReference>
<dbReference type="PANTHER" id="PTHR24421">
    <property type="entry name" value="NITRATE/NITRITE SENSOR PROTEIN NARX-RELATED"/>
    <property type="match status" value="1"/>
</dbReference>
<feature type="domain" description="Histidine kinase/HSP90-like ATPase" evidence="5">
    <location>
        <begin position="286"/>
        <end position="372"/>
    </location>
</feature>
<evidence type="ECO:0000256" key="1">
    <source>
        <dbReference type="ARBA" id="ARBA00022679"/>
    </source>
</evidence>
<dbReference type="GO" id="GO:0016020">
    <property type="term" value="C:membrane"/>
    <property type="evidence" value="ECO:0007669"/>
    <property type="project" value="InterPro"/>
</dbReference>
<feature type="transmembrane region" description="Helical" evidence="4">
    <location>
        <begin position="79"/>
        <end position="105"/>
    </location>
</feature>
<evidence type="ECO:0000259" key="5">
    <source>
        <dbReference type="Pfam" id="PF02518"/>
    </source>
</evidence>
<keyword evidence="1" id="KW-0808">Transferase</keyword>
<dbReference type="Pfam" id="PF07730">
    <property type="entry name" value="HisKA_3"/>
    <property type="match status" value="1"/>
</dbReference>
<evidence type="ECO:0000259" key="6">
    <source>
        <dbReference type="Pfam" id="PF07730"/>
    </source>
</evidence>
<keyword evidence="4" id="KW-0812">Transmembrane</keyword>
<gene>
    <name evidence="7" type="ORF">HBF25_08025</name>
</gene>